<proteinExistence type="predicted"/>
<feature type="region of interest" description="Disordered" evidence="1">
    <location>
        <begin position="87"/>
        <end position="108"/>
    </location>
</feature>
<evidence type="ECO:0000256" key="1">
    <source>
        <dbReference type="SAM" id="MobiDB-lite"/>
    </source>
</evidence>
<dbReference type="HOGENOM" id="CLU_1299634_0_0_1"/>
<name>A0A066WTM4_COLSU</name>
<dbReference type="EMBL" id="JMSE01001539">
    <property type="protein sequence ID" value="KDN60218.1"/>
    <property type="molecule type" value="Genomic_DNA"/>
</dbReference>
<keyword evidence="3" id="KW-1185">Reference proteome</keyword>
<comment type="caution">
    <text evidence="2">The sequence shown here is derived from an EMBL/GenBank/DDBJ whole genome shotgun (WGS) entry which is preliminary data.</text>
</comment>
<reference evidence="3" key="1">
    <citation type="journal article" date="2014" name="Genome Announc.">
        <title>Draft genome sequence of Colletotrichum sublineola, a destructive pathogen of cultivated sorghum.</title>
        <authorList>
            <person name="Baroncelli R."/>
            <person name="Sanz-Martin J.M."/>
            <person name="Rech G.E."/>
            <person name="Sukno S.A."/>
            <person name="Thon M.R."/>
        </authorList>
    </citation>
    <scope>NUCLEOTIDE SEQUENCE [LARGE SCALE GENOMIC DNA]</scope>
    <source>
        <strain evidence="3">TX430BB</strain>
    </source>
</reference>
<accession>A0A066WTM4</accession>
<feature type="region of interest" description="Disordered" evidence="1">
    <location>
        <begin position="1"/>
        <end position="25"/>
    </location>
</feature>
<dbReference type="Proteomes" id="UP000027238">
    <property type="component" value="Unassembled WGS sequence"/>
</dbReference>
<protein>
    <submittedName>
        <fullName evidence="2">Uncharacterized protein</fullName>
    </submittedName>
</protein>
<sequence>MPSPPWLGNNQGHTLSHHRLDPSEFSSRPASYCFYTNYLRPRAPRAWTRAAISDSPVTQGLDRKLPQIYHGSISKSQDKNLLVRDARPSGQQIQSPEACTSTRVTRRPQRVDAAARAVSRLNKTQMNHEPLHAPYNPQLPYTLVVYASTDEPYHLSMPPLQSAGGRSHLYQWPSDFGSNGTNLMPPRPLSPPHRGDHLRPDCLLADPASAWP</sequence>
<organism evidence="2 3">
    <name type="scientific">Colletotrichum sublineola</name>
    <name type="common">Sorghum anthracnose fungus</name>
    <dbReference type="NCBI Taxonomy" id="1173701"/>
    <lineage>
        <taxon>Eukaryota</taxon>
        <taxon>Fungi</taxon>
        <taxon>Dikarya</taxon>
        <taxon>Ascomycota</taxon>
        <taxon>Pezizomycotina</taxon>
        <taxon>Sordariomycetes</taxon>
        <taxon>Hypocreomycetidae</taxon>
        <taxon>Glomerellales</taxon>
        <taxon>Glomerellaceae</taxon>
        <taxon>Colletotrichum</taxon>
        <taxon>Colletotrichum graminicola species complex</taxon>
    </lineage>
</organism>
<feature type="compositionally biased region" description="Polar residues" evidence="1">
    <location>
        <begin position="89"/>
        <end position="103"/>
    </location>
</feature>
<dbReference type="AlphaFoldDB" id="A0A066WTM4"/>
<evidence type="ECO:0000313" key="3">
    <source>
        <dbReference type="Proteomes" id="UP000027238"/>
    </source>
</evidence>
<gene>
    <name evidence="2" type="ORF">CSUB01_03792</name>
</gene>
<evidence type="ECO:0000313" key="2">
    <source>
        <dbReference type="EMBL" id="KDN60218.1"/>
    </source>
</evidence>